<dbReference type="GO" id="GO:0008168">
    <property type="term" value="F:methyltransferase activity"/>
    <property type="evidence" value="ECO:0007669"/>
    <property type="project" value="UniProtKB-KW"/>
</dbReference>
<keyword evidence="2" id="KW-1185">Reference proteome</keyword>
<dbReference type="Proteomes" id="UP000236379">
    <property type="component" value="Unassembled WGS sequence"/>
</dbReference>
<proteinExistence type="predicted"/>
<dbReference type="RefSeq" id="WP_103309967.1">
    <property type="nucleotide sequence ID" value="NZ_PPPD01000001.1"/>
</dbReference>
<dbReference type="EMBL" id="PPPD01000001">
    <property type="protein sequence ID" value="PNY80387.1"/>
    <property type="molecule type" value="Genomic_DNA"/>
</dbReference>
<dbReference type="InterPro" id="IPR029063">
    <property type="entry name" value="SAM-dependent_MTases_sf"/>
</dbReference>
<dbReference type="PANTHER" id="PTHR43167">
    <property type="entry name" value="PUTATIVE (AFU_ORTHOLOGUE AFUA_6G01830)-RELATED"/>
    <property type="match status" value="1"/>
</dbReference>
<dbReference type="CDD" id="cd02440">
    <property type="entry name" value="AdoMet_MTases"/>
    <property type="match status" value="1"/>
</dbReference>
<dbReference type="OrthoDB" id="9802676at2"/>
<dbReference type="Pfam" id="PF13578">
    <property type="entry name" value="Methyltransf_24"/>
    <property type="match status" value="1"/>
</dbReference>
<sequence>MIDPAPFQRTAVQLGFDASCDAATASLLGTLAASKPGGRLLELGTGIGFGTAHLLGGIDARARLDTVELDGRLSAAAQDLLGLDPRVTFTVQDGTAWIQAHQGQIFDLIFADTWPGKFSALDETLTLLAPGGIYFIDDLLPQPNWPDGHQAKVDGLQQSLLARTDLQCVELNWATGLMVCVKLGAMT</sequence>
<name>A0A2K3UV33_9DEIO</name>
<protein>
    <submittedName>
        <fullName evidence="1">SAM-dependent methyltransferase</fullName>
    </submittedName>
</protein>
<evidence type="ECO:0000313" key="2">
    <source>
        <dbReference type="Proteomes" id="UP000236379"/>
    </source>
</evidence>
<dbReference type="PANTHER" id="PTHR43167:SF1">
    <property type="entry name" value="PUTATIVE (AFU_ORTHOLOGUE AFUA_6G01830)-RELATED"/>
    <property type="match status" value="1"/>
</dbReference>
<gene>
    <name evidence="1" type="ORF">CVO96_02515</name>
</gene>
<organism evidence="1 2">
    <name type="scientific">Deinococcus koreensis</name>
    <dbReference type="NCBI Taxonomy" id="2054903"/>
    <lineage>
        <taxon>Bacteria</taxon>
        <taxon>Thermotogati</taxon>
        <taxon>Deinococcota</taxon>
        <taxon>Deinococci</taxon>
        <taxon>Deinococcales</taxon>
        <taxon>Deinococcaceae</taxon>
        <taxon>Deinococcus</taxon>
    </lineage>
</organism>
<dbReference type="AlphaFoldDB" id="A0A2K3UV33"/>
<keyword evidence="1" id="KW-0489">Methyltransferase</keyword>
<accession>A0A2K3UV33</accession>
<reference evidence="1 2" key="1">
    <citation type="submission" date="2018-01" db="EMBL/GenBank/DDBJ databases">
        <title>Deinococcus koreensis sp. nov., a radiation-resistant bacterium isolated from river water.</title>
        <authorList>
            <person name="Choi A."/>
        </authorList>
    </citation>
    <scope>NUCLEOTIDE SEQUENCE [LARGE SCALE GENOMIC DNA]</scope>
    <source>
        <strain evidence="1 2">SJW1-2</strain>
    </source>
</reference>
<dbReference type="Gene3D" id="3.40.50.150">
    <property type="entry name" value="Vaccinia Virus protein VP39"/>
    <property type="match status" value="1"/>
</dbReference>
<dbReference type="SUPFAM" id="SSF53335">
    <property type="entry name" value="S-adenosyl-L-methionine-dependent methyltransferases"/>
    <property type="match status" value="1"/>
</dbReference>
<dbReference type="GO" id="GO:0032259">
    <property type="term" value="P:methylation"/>
    <property type="evidence" value="ECO:0007669"/>
    <property type="project" value="UniProtKB-KW"/>
</dbReference>
<comment type="caution">
    <text evidence="1">The sequence shown here is derived from an EMBL/GenBank/DDBJ whole genome shotgun (WGS) entry which is preliminary data.</text>
</comment>
<evidence type="ECO:0000313" key="1">
    <source>
        <dbReference type="EMBL" id="PNY80387.1"/>
    </source>
</evidence>
<keyword evidence="1" id="KW-0808">Transferase</keyword>